<evidence type="ECO:0000313" key="2">
    <source>
        <dbReference type="EMBL" id="KJH48213.1"/>
    </source>
</evidence>
<feature type="domain" description="Polyprotein allergen nematode" evidence="1">
    <location>
        <begin position="978"/>
        <end position="1052"/>
    </location>
</feature>
<sequence>MNDMKTAGKSFNEIHKEGRKYFKALTIDKQSSLKEQFKDKCKKYFMQIANSDEVEKIKSLNDDEIRHVVKNAVARLNGEDKEFAVKMETLCEDVLAFKARKNDIDDKINRRLSWMTDEQKQVVKQLYADGRSQADIRAKIFEFLSSIDGPAGVAAKAQIQKECYKWMEEVATAEEIAALHELHEIDHDGCKRKVREFIGRLPEDRKLEVEKDLPFCEKIWYGDHGDHNSHKHGAHHHHRHLAVRRRRHLYAIEKFLDWLKPEQKHELEKIENSGAHFDDVIAEVKKFYGLLPEEKKIELKAKFKSQCYDWVKEVATSEEMNDIMKMHESKNHSDLMKRLTELENRLTEDQKHTIEHVREVCLGLWEVQNTNKQHKQSLEEAMDAYLSWMTDEDKEKVKAIYETSNRQTFYDEILKIMESSEDEVKAKATEKLEAACKHYGTNILGEENVDIIREMKKNGATFEEISNRVDELIEGITDSDRKEKAYRMSKLCKKIYSLGHSKQLQQYDFENVLQKYLTWLDDSQKNELRTMSDNKEKIYKKIIDYFDGTIGEVKEKAVEELQLACNHYIKSIVGEEKAMEIKQLKEEGKSSEEIAKKVEDVINQISDESIRSRADEALLVCKRIFGIVKRLRRDNSEIHSLEEAMERYLTWLSDDQKIVIKSIYDVNDRKVLYEKIMEFFDDAIGETKQKAAKELKDACKHYVKDLIGEENGNLLREMKENGASNEAIATKVEEMIEAITDETKRAQAMRASTSCRKVYGVVQRFRRDHHHEHNLDEALEKHFTWLNEEQKSQLKTIYESEDREALHKKVWEFFEAGAGLRASNASKKIYGVAKRFRRDHHHEHNLDEALEKYLTWLNEEQKSQMKTIYESGDREALYKKVLEFFEAATGEVKEKAAVELKSACRHYIKDYIGDEKAEKIKEMKESGVSTEEISKKVDEFIAMITDDEKKAKALRASNASKKIYGVAKRFRRDHHHEHNLEEALEKYLTWLNEEQKSQMKTIYESGDREALYKKVLEFFEAGAGLRASNASKKIYGVAKRFRRDHHHEHNLEEALEKYLTWLNEEQKSQMKTIYESGDREALYKKVHYIKDYIGDEKAEKIKEMKESGVSTEEISKKVDEFIAMITDDEKKAKALRASSACKKIYGVAKRFRRDHHHEHNLEEALEKYLTWLNEEQKSQMKTIYESGDREALYKKVLEFFEAATGEVKEKAAVELKSACRHYIKDYIGDEKAEKIKEMKESGVSTEEISKKVDEFIAMITDDEKKAKALRASNACKKIYGVAKRLRRDHHHEHNLEEALEKYLTWLNEEQKSQMKTIYESGDREALYKKVLEFFEAATGEVKEKAAVELKSACRHYIKDYIGDEKAEKIKEMKESGVSTEEISKKVDEFIAMITDDEKKAKALRASNACKKIYGVAKRLRRDHHHEHNLEEAMGKYLSWMSDEQQAQVKKIYGTGDRLATYNKVMELFESVPSDEKEKATSQLKAACRHYIKDFIGKDNLAVIKEMKESGATNEAIGEKIDEFIAGLDDEQKKAQAQRAASACKKIYGVKSRKRREHYEIDVDEAISKYLTWLNEEQKAEIKQLKEKDEKQTIGKKIMEFFELTSGDDKEKAREQLKAACKHYVKMYVGEEKAAELKKLKDSGISLEEMSKKVTETIETIEDEAVRAKARRIHSYCQRIFGITKARRHLAMKHHRFYDD</sequence>
<feature type="domain" description="Polyprotein allergen nematode" evidence="1">
    <location>
        <begin position="1427"/>
        <end position="1547"/>
    </location>
</feature>
<feature type="domain" description="Polyprotein allergen nematode" evidence="1">
    <location>
        <begin position="245"/>
        <end position="365"/>
    </location>
</feature>
<dbReference type="OrthoDB" id="5823468at2759"/>
<dbReference type="InterPro" id="IPR032487">
    <property type="entry name" value="ABA-1_nematode"/>
</dbReference>
<feature type="domain" description="Polyprotein allergen nematode" evidence="1">
    <location>
        <begin position="1561"/>
        <end position="1680"/>
    </location>
</feature>
<name>A0A0D8XUE0_DICVI</name>
<dbReference type="SUPFAM" id="SSF48371">
    <property type="entry name" value="ARM repeat"/>
    <property type="match status" value="1"/>
</dbReference>
<dbReference type="Gene3D" id="1.10.533.30">
    <property type="entry name" value="Nematode polyprotein allergen ABA-1"/>
    <property type="match status" value="15"/>
</dbReference>
<feature type="domain" description="Polyprotein allergen nematode" evidence="1">
    <location>
        <begin position="376"/>
        <end position="496"/>
    </location>
</feature>
<reference evidence="3" key="2">
    <citation type="journal article" date="2016" name="Sci. Rep.">
        <title>Dictyocaulus viviparus genome, variome and transcriptome elucidate lungworm biology and support future intervention.</title>
        <authorList>
            <person name="McNulty S.N."/>
            <person name="Strube C."/>
            <person name="Rosa B.A."/>
            <person name="Martin J.C."/>
            <person name="Tyagi R."/>
            <person name="Choi Y.J."/>
            <person name="Wang Q."/>
            <person name="Hallsworth Pepin K."/>
            <person name="Zhang X."/>
            <person name="Ozersky P."/>
            <person name="Wilson R.K."/>
            <person name="Sternberg P.W."/>
            <person name="Gasser R.B."/>
            <person name="Mitreva M."/>
        </authorList>
    </citation>
    <scope>NUCLEOTIDE SEQUENCE [LARGE SCALE GENOMIC DNA]</scope>
    <source>
        <strain evidence="3">HannoverDv2000</strain>
    </source>
</reference>
<dbReference type="InterPro" id="IPR016024">
    <property type="entry name" value="ARM-type_fold"/>
</dbReference>
<feature type="domain" description="Polyprotein allergen nematode" evidence="1">
    <location>
        <begin position="102"/>
        <end position="220"/>
    </location>
</feature>
<feature type="domain" description="Polyprotein allergen nematode" evidence="1">
    <location>
        <begin position="844"/>
        <end position="964"/>
    </location>
</feature>
<organism evidence="2 3">
    <name type="scientific">Dictyocaulus viviparus</name>
    <name type="common">Bovine lungworm</name>
    <dbReference type="NCBI Taxonomy" id="29172"/>
    <lineage>
        <taxon>Eukaryota</taxon>
        <taxon>Metazoa</taxon>
        <taxon>Ecdysozoa</taxon>
        <taxon>Nematoda</taxon>
        <taxon>Chromadorea</taxon>
        <taxon>Rhabditida</taxon>
        <taxon>Rhabditina</taxon>
        <taxon>Rhabditomorpha</taxon>
        <taxon>Strongyloidea</taxon>
        <taxon>Metastrongylidae</taxon>
        <taxon>Dictyocaulus</taxon>
    </lineage>
</organism>
<feature type="domain" description="Polyprotein allergen nematode" evidence="1">
    <location>
        <begin position="773"/>
        <end position="838"/>
    </location>
</feature>
<dbReference type="Proteomes" id="UP000053766">
    <property type="component" value="Unassembled WGS sequence"/>
</dbReference>
<protein>
    <recommendedName>
        <fullName evidence="1">Polyprotein allergen nematode domain-containing protein</fullName>
    </recommendedName>
</protein>
<gene>
    <name evidence="2" type="ORF">DICVIV_05677</name>
</gene>
<feature type="domain" description="Polyprotein allergen nematode" evidence="1">
    <location>
        <begin position="508"/>
        <end position="625"/>
    </location>
</feature>
<feature type="domain" description="Polyprotein allergen nematode" evidence="1">
    <location>
        <begin position="1159"/>
        <end position="1279"/>
    </location>
</feature>
<keyword evidence="3" id="KW-1185">Reference proteome</keyword>
<feature type="domain" description="Polyprotein allergen nematode" evidence="1">
    <location>
        <begin position="1087"/>
        <end position="1145"/>
    </location>
</feature>
<evidence type="ECO:0000313" key="3">
    <source>
        <dbReference type="Proteomes" id="UP000053766"/>
    </source>
</evidence>
<dbReference type="InterPro" id="IPR038289">
    <property type="entry name" value="DVA-1_sf"/>
</dbReference>
<dbReference type="PANTHER" id="PTHR34007:SF1">
    <property type="entry name" value="AEROLYSIN-LIKE PROTEIN-RELATED"/>
    <property type="match status" value="1"/>
</dbReference>
<feature type="domain" description="Polyprotein allergen nematode" evidence="1">
    <location>
        <begin position="2"/>
        <end position="94"/>
    </location>
</feature>
<feature type="domain" description="Polyprotein allergen nematode" evidence="1">
    <location>
        <begin position="1293"/>
        <end position="1413"/>
    </location>
</feature>
<dbReference type="EMBL" id="KN716275">
    <property type="protein sequence ID" value="KJH48213.1"/>
    <property type="molecule type" value="Genomic_DNA"/>
</dbReference>
<reference evidence="2 3" key="1">
    <citation type="submission" date="2013-11" db="EMBL/GenBank/DDBJ databases">
        <title>Draft genome of the bovine lungworm Dictyocaulus viviparus.</title>
        <authorList>
            <person name="Mitreva M."/>
        </authorList>
    </citation>
    <scope>NUCLEOTIDE SEQUENCE [LARGE SCALE GENOMIC DNA]</scope>
    <source>
        <strain evidence="2 3">HannoverDv2000</strain>
    </source>
</reference>
<accession>A0A0D8XUE0</accession>
<dbReference type="PANTHER" id="PTHR34007">
    <property type="entry name" value="AEROLYSIN-LIKE PROTEIN-RELATED"/>
    <property type="match status" value="1"/>
</dbReference>
<proteinExistence type="predicted"/>
<evidence type="ECO:0000259" key="1">
    <source>
        <dbReference type="Pfam" id="PF16469"/>
    </source>
</evidence>
<feature type="domain" description="Polyprotein allergen nematode" evidence="1">
    <location>
        <begin position="639"/>
        <end position="759"/>
    </location>
</feature>
<dbReference type="InterPro" id="IPR053280">
    <property type="entry name" value="Aerolysin-like_pore-former"/>
</dbReference>
<dbReference type="Pfam" id="PF16469">
    <property type="entry name" value="NPA"/>
    <property type="match status" value="14"/>
</dbReference>